<reference evidence="3 4" key="1">
    <citation type="submission" date="2014-11" db="EMBL/GenBank/DDBJ databases">
        <title>Genetic blueprint of the zoonotic pathogen Toxocara canis.</title>
        <authorList>
            <person name="Zhu X.-Q."/>
            <person name="Korhonen P.K."/>
            <person name="Cai H."/>
            <person name="Young N.D."/>
            <person name="Nejsum P."/>
            <person name="von Samson-Himmelstjerna G."/>
            <person name="Boag P.R."/>
            <person name="Tan P."/>
            <person name="Li Q."/>
            <person name="Min J."/>
            <person name="Yang Y."/>
            <person name="Wang X."/>
            <person name="Fang X."/>
            <person name="Hall R.S."/>
            <person name="Hofmann A."/>
            <person name="Sternberg P.W."/>
            <person name="Jex A.R."/>
            <person name="Gasser R.B."/>
        </authorList>
    </citation>
    <scope>NUCLEOTIDE SEQUENCE [LARGE SCALE GENOMIC DNA]</scope>
    <source>
        <strain evidence="3">PN_DK_2014</strain>
    </source>
</reference>
<name>A0A0B2VQN2_TOXCA</name>
<feature type="chain" id="PRO_5012384564" evidence="2">
    <location>
        <begin position="16"/>
        <end position="378"/>
    </location>
</feature>
<dbReference type="EMBL" id="JPKZ01000726">
    <property type="protein sequence ID" value="KHN85831.1"/>
    <property type="molecule type" value="Genomic_DNA"/>
</dbReference>
<accession>A0A0B2VQN2</accession>
<evidence type="ECO:0000313" key="4">
    <source>
        <dbReference type="Proteomes" id="UP000031036"/>
    </source>
</evidence>
<keyword evidence="4" id="KW-1185">Reference proteome</keyword>
<dbReference type="Proteomes" id="UP000031036">
    <property type="component" value="Unassembled WGS sequence"/>
</dbReference>
<dbReference type="AlphaFoldDB" id="A0A0B2VQN2"/>
<sequence>MSIAYFLFCAIVSAADDPKKTDEKCYENSDFYGLIGIREDCTIIVIAPGINSEEQHFPAMTDTGKPCKNGRIIMIQSQVLFEKGLFKTVHFPLAFVNPNFTPIDPACTFPTRKAVHICNLSTTVGQENQIELPDNVDLYVDQNLVKAGSMLILLNEDGRILNVEKRNITSSDVQLDTGDYKVFSESGTYRTTLYVQNGSRFCKLCQLLAVAKAEHWNVMSRLHYNQFTEYQQRRKIVMLDLPYLIKKEISSLNIPNVDPLKRLFNVTLYCFIGVQMCIFLIPALYTWCFGCPCSGQTFGEIEYERMNKNEAVQKKQAAKKQAELLREQRLRAQQERMLRDGKRMARARVRPTKDANRVKGLTTGLFTQTKGFTTKITK</sequence>
<protein>
    <submittedName>
        <fullName evidence="3">Uncharacterized protein</fullName>
    </submittedName>
</protein>
<keyword evidence="2" id="KW-0732">Signal</keyword>
<proteinExistence type="predicted"/>
<evidence type="ECO:0000313" key="3">
    <source>
        <dbReference type="EMBL" id="KHN85831.1"/>
    </source>
</evidence>
<comment type="caution">
    <text evidence="3">The sequence shown here is derived from an EMBL/GenBank/DDBJ whole genome shotgun (WGS) entry which is preliminary data.</text>
</comment>
<dbReference type="OrthoDB" id="10661865at2759"/>
<keyword evidence="1" id="KW-0175">Coiled coil</keyword>
<feature type="signal peptide" evidence="2">
    <location>
        <begin position="1"/>
        <end position="15"/>
    </location>
</feature>
<evidence type="ECO:0000256" key="2">
    <source>
        <dbReference type="SAM" id="SignalP"/>
    </source>
</evidence>
<organism evidence="3 4">
    <name type="scientific">Toxocara canis</name>
    <name type="common">Canine roundworm</name>
    <dbReference type="NCBI Taxonomy" id="6265"/>
    <lineage>
        <taxon>Eukaryota</taxon>
        <taxon>Metazoa</taxon>
        <taxon>Ecdysozoa</taxon>
        <taxon>Nematoda</taxon>
        <taxon>Chromadorea</taxon>
        <taxon>Rhabditida</taxon>
        <taxon>Spirurina</taxon>
        <taxon>Ascaridomorpha</taxon>
        <taxon>Ascaridoidea</taxon>
        <taxon>Toxocaridae</taxon>
        <taxon>Toxocara</taxon>
    </lineage>
</organism>
<feature type="coiled-coil region" evidence="1">
    <location>
        <begin position="308"/>
        <end position="335"/>
    </location>
</feature>
<gene>
    <name evidence="3" type="ORF">Tcan_10363</name>
</gene>
<evidence type="ECO:0000256" key="1">
    <source>
        <dbReference type="SAM" id="Coils"/>
    </source>
</evidence>